<proteinExistence type="predicted"/>
<evidence type="ECO:0000313" key="2">
    <source>
        <dbReference type="EMBL" id="GAA4671996.1"/>
    </source>
</evidence>
<keyword evidence="3" id="KW-1185">Reference proteome</keyword>
<keyword evidence="2" id="KW-0378">Hydrolase</keyword>
<dbReference type="EMBL" id="BAABIM010000001">
    <property type="protein sequence ID" value="GAA4671996.1"/>
    <property type="molecule type" value="Genomic_DNA"/>
</dbReference>
<dbReference type="InterPro" id="IPR013830">
    <property type="entry name" value="SGNH_hydro"/>
</dbReference>
<dbReference type="SUPFAM" id="SSF52266">
    <property type="entry name" value="SGNH hydrolase"/>
    <property type="match status" value="1"/>
</dbReference>
<dbReference type="Proteomes" id="UP001500621">
    <property type="component" value="Unassembled WGS sequence"/>
</dbReference>
<dbReference type="Gene3D" id="3.40.50.1110">
    <property type="entry name" value="SGNH hydrolase"/>
    <property type="match status" value="1"/>
</dbReference>
<sequence>MTPDLVHGALELEPTPQGLRPHRLPAWARARNADPQLAMVEAQPAGVRLAFRTSATRLEVETVPTKRVYAGMPPRPDGTYDLVVDGELVAQGVVTGGRVMTVDLAGGGTALEEGAPGRCVFAGLAPGPKEVEVWLPHDETTELVAVHADAPLTASPAERPTWVHHGSSLSQGSNAVHPTGTWPVVAARSAGLELVNLGFGGGALLDPFMGRVLGEAEADLLSVKVGINLVNADLMRRRALGPALHGLLDAVRHGHPDTPLVVVTPLLCPVHEQTPGPAAPDPAAFAEGRLAFVATGDPSEVAAGRLTLEVVREEVRRVVAQRQAEDPALVLLEGPELFGADDVAVHPLPDNLHLSPAGHRLVGERFAARLPALVPDL</sequence>
<accession>A0ABP8VVL4</accession>
<dbReference type="GO" id="GO:0016787">
    <property type="term" value="F:hydrolase activity"/>
    <property type="evidence" value="ECO:0007669"/>
    <property type="project" value="UniProtKB-KW"/>
</dbReference>
<dbReference type="Pfam" id="PF14606">
    <property type="entry name" value="Lipase_GDSL_3"/>
    <property type="match status" value="1"/>
</dbReference>
<gene>
    <name evidence="2" type="ORF">GCM10023226_05840</name>
</gene>
<evidence type="ECO:0000259" key="1">
    <source>
        <dbReference type="Pfam" id="PF14606"/>
    </source>
</evidence>
<reference evidence="3" key="1">
    <citation type="journal article" date="2019" name="Int. J. Syst. Evol. Microbiol.">
        <title>The Global Catalogue of Microorganisms (GCM) 10K type strain sequencing project: providing services to taxonomists for standard genome sequencing and annotation.</title>
        <authorList>
            <consortium name="The Broad Institute Genomics Platform"/>
            <consortium name="The Broad Institute Genome Sequencing Center for Infectious Disease"/>
            <person name="Wu L."/>
            <person name="Ma J."/>
        </authorList>
    </citation>
    <scope>NUCLEOTIDE SEQUENCE [LARGE SCALE GENOMIC DNA]</scope>
    <source>
        <strain evidence="3">JCM 18127</strain>
    </source>
</reference>
<dbReference type="InterPro" id="IPR036514">
    <property type="entry name" value="SGNH_hydro_sf"/>
</dbReference>
<name>A0ABP8VVL4_9ACTN</name>
<dbReference type="Gene3D" id="2.60.120.260">
    <property type="entry name" value="Galactose-binding domain-like"/>
    <property type="match status" value="1"/>
</dbReference>
<feature type="domain" description="SGNH hydrolase-type esterase" evidence="1">
    <location>
        <begin position="163"/>
        <end position="263"/>
    </location>
</feature>
<evidence type="ECO:0000313" key="3">
    <source>
        <dbReference type="Proteomes" id="UP001500621"/>
    </source>
</evidence>
<protein>
    <submittedName>
        <fullName evidence="2">SGNH/GDSL hydrolase family protein</fullName>
    </submittedName>
</protein>
<organism evidence="2 3">
    <name type="scientific">Nocardioides nanhaiensis</name>
    <dbReference type="NCBI Taxonomy" id="1476871"/>
    <lineage>
        <taxon>Bacteria</taxon>
        <taxon>Bacillati</taxon>
        <taxon>Actinomycetota</taxon>
        <taxon>Actinomycetes</taxon>
        <taxon>Propionibacteriales</taxon>
        <taxon>Nocardioidaceae</taxon>
        <taxon>Nocardioides</taxon>
    </lineage>
</organism>
<comment type="caution">
    <text evidence="2">The sequence shown here is derived from an EMBL/GenBank/DDBJ whole genome shotgun (WGS) entry which is preliminary data.</text>
</comment>